<evidence type="ECO:0000313" key="3">
    <source>
        <dbReference type="EMBL" id="ANS28804.1"/>
    </source>
</evidence>
<sequence>MLPHPPAVDGLSHHGIRDNEYAIVPTTDILWRVHRTTSSHALAWNELRTYGPLLRFDPHPLPRGDHPGHGVWCGATDVHGALAEAFQATRTIDRVQEAPYLTGLHPARELRLLDVGGFGAGRWPTRVGGTFALDSAAHGITRRWARTIAAAHPGLDGLLYRGRFSGGPCAALFPRRPTPSPCGRPRRTRSRIPACNAVSPRPRRRSATPSPEVRRG</sequence>
<proteinExistence type="predicted"/>
<dbReference type="InterPro" id="IPR014914">
    <property type="entry name" value="RES_dom"/>
</dbReference>
<evidence type="ECO:0000256" key="1">
    <source>
        <dbReference type="SAM" id="MobiDB-lite"/>
    </source>
</evidence>
<accession>A0A1B1K851</accession>
<evidence type="ECO:0000259" key="2">
    <source>
        <dbReference type="SMART" id="SM00953"/>
    </source>
</evidence>
<protein>
    <recommendedName>
        <fullName evidence="2">RES domain-containing protein</fullName>
    </recommendedName>
</protein>
<feature type="region of interest" description="Disordered" evidence="1">
    <location>
        <begin position="176"/>
        <end position="216"/>
    </location>
</feature>
<gene>
    <name evidence="3" type="ORF">R1CP_20620</name>
</gene>
<dbReference type="SMART" id="SM00953">
    <property type="entry name" value="RES"/>
    <property type="match status" value="1"/>
</dbReference>
<name>A0A1B1K851_RHOOP</name>
<feature type="compositionally biased region" description="Low complexity" evidence="1">
    <location>
        <begin position="207"/>
        <end position="216"/>
    </location>
</feature>
<feature type="domain" description="RES" evidence="2">
    <location>
        <begin position="52"/>
        <end position="186"/>
    </location>
</feature>
<dbReference type="AlphaFoldDB" id="A0A1B1K851"/>
<dbReference type="Proteomes" id="UP000186108">
    <property type="component" value="Chromosome"/>
</dbReference>
<evidence type="ECO:0000313" key="4">
    <source>
        <dbReference type="Proteomes" id="UP000186108"/>
    </source>
</evidence>
<dbReference type="PATRIC" id="fig|37919.13.peg.4334"/>
<dbReference type="Pfam" id="PF08808">
    <property type="entry name" value="RES"/>
    <property type="match status" value="1"/>
</dbReference>
<organism evidence="3 4">
    <name type="scientific">Rhodococcus opacus</name>
    <name type="common">Nocardia opaca</name>
    <dbReference type="NCBI Taxonomy" id="37919"/>
    <lineage>
        <taxon>Bacteria</taxon>
        <taxon>Bacillati</taxon>
        <taxon>Actinomycetota</taxon>
        <taxon>Actinomycetes</taxon>
        <taxon>Mycobacteriales</taxon>
        <taxon>Nocardiaceae</taxon>
        <taxon>Rhodococcus</taxon>
    </lineage>
</organism>
<reference evidence="3 4" key="1">
    <citation type="submission" date="2014-07" db="EMBL/GenBank/DDBJ databases">
        <authorList>
            <person name="Zhang J.E."/>
            <person name="Yang H."/>
            <person name="Guo J."/>
            <person name="Deng Z."/>
            <person name="Luo H."/>
            <person name="Luo M."/>
            <person name="Zhao B."/>
        </authorList>
    </citation>
    <scope>NUCLEOTIDE SEQUENCE [LARGE SCALE GENOMIC DNA]</scope>
    <source>
        <strain evidence="3 4">1CP</strain>
    </source>
</reference>
<dbReference type="EMBL" id="CP009111">
    <property type="protein sequence ID" value="ANS28804.1"/>
    <property type="molecule type" value="Genomic_DNA"/>
</dbReference>